<dbReference type="InterPro" id="IPR036527">
    <property type="entry name" value="SCP2_sterol-bd_dom_sf"/>
</dbReference>
<sequence>MEWLAPERYAAELEAEAGRLGAAAARLPIATIVPTCPEWTVHELVTHVGSGHHYATDVLAAGGPVAYERVGAPSDPDIWTPWLLDGAQRLNAAVADRGFGSEVWSWHPRCQTAGFWLRRMVHDQVIHHFDADPTGDVAPDLAADGVSDLLLCFEMFEALRGHGETLQFSATDIPRSWHVTLTSSGITWNDGDHGADVTLTAPVRELLLILNRRLPAPRADGDAALWERWQEGSRF</sequence>
<dbReference type="RefSeq" id="WP_251801318.1">
    <property type="nucleotide sequence ID" value="NZ_JAMQOL010000041.1"/>
</dbReference>
<dbReference type="GO" id="GO:0016853">
    <property type="term" value="F:isomerase activity"/>
    <property type="evidence" value="ECO:0007669"/>
    <property type="project" value="UniProtKB-KW"/>
</dbReference>
<keyword evidence="4" id="KW-1185">Reference proteome</keyword>
<reference evidence="3 4" key="1">
    <citation type="submission" date="2022-06" db="EMBL/GenBank/DDBJ databases">
        <title>Actinoplanes abujensis sp. nov., isolated from Nigerian arid soil.</title>
        <authorList>
            <person name="Ding P."/>
        </authorList>
    </citation>
    <scope>NUCLEOTIDE SEQUENCE [LARGE SCALE GENOMIC DNA]</scope>
    <source>
        <strain evidence="4">TRM88002</strain>
    </source>
</reference>
<dbReference type="InterPro" id="IPR017517">
    <property type="entry name" value="Maleyloyr_isom"/>
</dbReference>
<name>A0ABT0Y690_9ACTN</name>
<gene>
    <name evidence="3" type="ORF">LXN57_28620</name>
</gene>
<evidence type="ECO:0000259" key="2">
    <source>
        <dbReference type="Pfam" id="PF11716"/>
    </source>
</evidence>
<feature type="domain" description="SCP2" evidence="1">
    <location>
        <begin position="158"/>
        <end position="215"/>
    </location>
</feature>
<evidence type="ECO:0000259" key="1">
    <source>
        <dbReference type="Pfam" id="PF02036"/>
    </source>
</evidence>
<accession>A0ABT0Y690</accession>
<dbReference type="EMBL" id="JAMQOL010000041">
    <property type="protein sequence ID" value="MCM4081546.1"/>
    <property type="molecule type" value="Genomic_DNA"/>
</dbReference>
<dbReference type="InterPro" id="IPR034660">
    <property type="entry name" value="DinB/YfiT-like"/>
</dbReference>
<dbReference type="Pfam" id="PF02036">
    <property type="entry name" value="SCP2"/>
    <property type="match status" value="1"/>
</dbReference>
<dbReference type="PANTHER" id="PTHR40758">
    <property type="entry name" value="CONSERVED PROTEIN"/>
    <property type="match status" value="1"/>
</dbReference>
<dbReference type="InterPro" id="IPR024344">
    <property type="entry name" value="MDMPI_metal-binding"/>
</dbReference>
<protein>
    <submittedName>
        <fullName evidence="3">Maleylpyruvate isomerase family mycothiol-dependent enzyme</fullName>
    </submittedName>
</protein>
<keyword evidence="3" id="KW-0413">Isomerase</keyword>
<dbReference type="InterPro" id="IPR003033">
    <property type="entry name" value="SCP2_sterol-bd_dom"/>
</dbReference>
<organism evidence="3 4">
    <name type="scientific">Paractinoplanes hotanensis</name>
    <dbReference type="NCBI Taxonomy" id="2906497"/>
    <lineage>
        <taxon>Bacteria</taxon>
        <taxon>Bacillati</taxon>
        <taxon>Actinomycetota</taxon>
        <taxon>Actinomycetes</taxon>
        <taxon>Micromonosporales</taxon>
        <taxon>Micromonosporaceae</taxon>
        <taxon>Paractinoplanes</taxon>
    </lineage>
</organism>
<evidence type="ECO:0000313" key="3">
    <source>
        <dbReference type="EMBL" id="MCM4081546.1"/>
    </source>
</evidence>
<feature type="domain" description="Mycothiol-dependent maleylpyruvate isomerase metal-binding" evidence="2">
    <location>
        <begin position="13"/>
        <end position="131"/>
    </location>
</feature>
<evidence type="ECO:0000313" key="4">
    <source>
        <dbReference type="Proteomes" id="UP001523216"/>
    </source>
</evidence>
<proteinExistence type="predicted"/>
<dbReference type="SUPFAM" id="SSF55718">
    <property type="entry name" value="SCP-like"/>
    <property type="match status" value="1"/>
</dbReference>
<dbReference type="NCBIfam" id="TIGR03083">
    <property type="entry name" value="maleylpyruvate isomerase family mycothiol-dependent enzyme"/>
    <property type="match status" value="1"/>
</dbReference>
<dbReference type="Pfam" id="PF11716">
    <property type="entry name" value="MDMPI_N"/>
    <property type="match status" value="1"/>
</dbReference>
<dbReference type="SUPFAM" id="SSF109854">
    <property type="entry name" value="DinB/YfiT-like putative metalloenzymes"/>
    <property type="match status" value="1"/>
</dbReference>
<dbReference type="Proteomes" id="UP001523216">
    <property type="component" value="Unassembled WGS sequence"/>
</dbReference>
<comment type="caution">
    <text evidence="3">The sequence shown here is derived from an EMBL/GenBank/DDBJ whole genome shotgun (WGS) entry which is preliminary data.</text>
</comment>
<dbReference type="PANTHER" id="PTHR40758:SF1">
    <property type="entry name" value="CONSERVED PROTEIN"/>
    <property type="match status" value="1"/>
</dbReference>